<feature type="region of interest" description="Disordered" evidence="3">
    <location>
        <begin position="594"/>
        <end position="631"/>
    </location>
</feature>
<sequence length="809" mass="81977">MTISATTPSPSPSSSLSPSPSLFCRPSPPRAGQDTTAPPQAPGGRKTPLLQRRHRPPQPHAAAAGTLSPSEPSRQDERLDVKGSTRPRMLWPTIELPPSLLATAKVVPAAEANAPATTTAAALTGLASPSGLTTPASLLEPVGLMTTPASVLASPLQTPMITALPHIGGTDPFDAFAASARRTPRTTPETSPARDRGFRGTPPRSLTPAAASAAAGAADARASADAATPLTTYRIAVCDDNPLNRVILERMVKHGLTHYARTHPPAGAPTFPSAGTSPNLATAWPESAAGASVTPTATPTVTPPRKASSSAPTSANAKTGTGWSMPAAAVGGGGGGGGGGGPVHIHVDCHPHGLACVNATQQHRYAVILMDINMGIMDGVTATRAIRHPHAEITSAMTALAYEQLEQQTRSTAGTAGTTTASATAAASRSLTPAAAATSTETSSSRCDARWNPTDDPFAQFHPLAQPRTQTPSQIPAQMPSQPQTPASASAASPSHAVNAGAAAATAASASGAPPRRMKHRHTQSLLPHQPPNDLEAHQSLELRQRLQELASSRDSLSVSRGSGSGGTRPLHPTLPTSAATASLASVTATLTPTATRGSPLYGIEESLPPQTSSSASSDADGAAGADSDAPAGAADAAATARLDARGGGDAATYNSMTPILAVTSNTDAVSEALFLGAGMQTVIAKPIHDRSRFLETVWTYLTMPRTPCDPPPASLPSSSSSSSSSLSSSSSSSSSSSPSSSPSSSSTSSTSSTSSASPASSPPRASPRREYPPDLLGAHAFPQLEDDHMLARAADRSPPLLRPRPSAP</sequence>
<reference evidence="5" key="1">
    <citation type="journal article" date="2018" name="Nat. Microbiol.">
        <title>Leveraging single-cell genomics to expand the fungal tree of life.</title>
        <authorList>
            <person name="Ahrendt S.R."/>
            <person name="Quandt C.A."/>
            <person name="Ciobanu D."/>
            <person name="Clum A."/>
            <person name="Salamov A."/>
            <person name="Andreopoulos B."/>
            <person name="Cheng J.F."/>
            <person name="Woyke T."/>
            <person name="Pelin A."/>
            <person name="Henrissat B."/>
            <person name="Reynolds N.K."/>
            <person name="Benny G.L."/>
            <person name="Smith M.E."/>
            <person name="James T.Y."/>
            <person name="Grigoriev I.V."/>
        </authorList>
    </citation>
    <scope>NUCLEOTIDE SEQUENCE [LARGE SCALE GENOMIC DNA]</scope>
    <source>
        <strain evidence="5">ATCC 52028</strain>
    </source>
</reference>
<feature type="region of interest" description="Disordered" evidence="3">
    <location>
        <begin position="1"/>
        <end position="86"/>
    </location>
</feature>
<evidence type="ECO:0008006" key="6">
    <source>
        <dbReference type="Google" id="ProtNLM"/>
    </source>
</evidence>
<dbReference type="GO" id="GO:0000160">
    <property type="term" value="P:phosphorelay signal transduction system"/>
    <property type="evidence" value="ECO:0007669"/>
    <property type="project" value="UniProtKB-KW"/>
</dbReference>
<feature type="compositionally biased region" description="Polar residues" evidence="3">
    <location>
        <begin position="307"/>
        <end position="322"/>
    </location>
</feature>
<organism evidence="4 5">
    <name type="scientific">Caulochytrium protostelioides</name>
    <dbReference type="NCBI Taxonomy" id="1555241"/>
    <lineage>
        <taxon>Eukaryota</taxon>
        <taxon>Fungi</taxon>
        <taxon>Fungi incertae sedis</taxon>
        <taxon>Chytridiomycota</taxon>
        <taxon>Chytridiomycota incertae sedis</taxon>
        <taxon>Chytridiomycetes</taxon>
        <taxon>Caulochytriales</taxon>
        <taxon>Caulochytriaceae</taxon>
        <taxon>Caulochytrium</taxon>
    </lineage>
</organism>
<keyword evidence="5" id="KW-1185">Reference proteome</keyword>
<feature type="compositionally biased region" description="Low complexity" evidence="3">
    <location>
        <begin position="410"/>
        <end position="445"/>
    </location>
</feature>
<feature type="compositionally biased region" description="Low complexity" evidence="3">
    <location>
        <begin position="716"/>
        <end position="760"/>
    </location>
</feature>
<evidence type="ECO:0000256" key="3">
    <source>
        <dbReference type="SAM" id="MobiDB-lite"/>
    </source>
</evidence>
<evidence type="ECO:0000256" key="1">
    <source>
        <dbReference type="ARBA" id="ARBA00022553"/>
    </source>
</evidence>
<evidence type="ECO:0000256" key="2">
    <source>
        <dbReference type="ARBA" id="ARBA00023012"/>
    </source>
</evidence>
<protein>
    <recommendedName>
        <fullName evidence="6">Response regulatory domain-containing protein</fullName>
    </recommendedName>
</protein>
<feature type="compositionally biased region" description="Low complexity" evidence="3">
    <location>
        <begin position="549"/>
        <end position="562"/>
    </location>
</feature>
<feature type="compositionally biased region" description="Low complexity" evidence="3">
    <location>
        <begin position="180"/>
        <end position="191"/>
    </location>
</feature>
<feature type="compositionally biased region" description="Low complexity" evidence="3">
    <location>
        <begin position="288"/>
        <end position="304"/>
    </location>
</feature>
<feature type="region of interest" description="Disordered" evidence="3">
    <location>
        <begin position="288"/>
        <end position="322"/>
    </location>
</feature>
<dbReference type="AlphaFoldDB" id="A0A4P9XFG2"/>
<feature type="compositionally biased region" description="Basic and acidic residues" evidence="3">
    <location>
        <begin position="786"/>
        <end position="796"/>
    </location>
</feature>
<dbReference type="STRING" id="1555241.A0A4P9XFG2"/>
<dbReference type="SUPFAM" id="SSF52172">
    <property type="entry name" value="CheY-like"/>
    <property type="match status" value="1"/>
</dbReference>
<feature type="region of interest" description="Disordered" evidence="3">
    <location>
        <begin position="549"/>
        <end position="576"/>
    </location>
</feature>
<dbReference type="PANTHER" id="PTHR45339:SF1">
    <property type="entry name" value="HYBRID SIGNAL TRANSDUCTION HISTIDINE KINASE J"/>
    <property type="match status" value="1"/>
</dbReference>
<keyword evidence="2" id="KW-0902">Two-component regulatory system</keyword>
<feature type="region of interest" description="Disordered" evidence="3">
    <location>
        <begin position="180"/>
        <end position="213"/>
    </location>
</feature>
<dbReference type="EMBL" id="ML014111">
    <property type="protein sequence ID" value="RKP04304.1"/>
    <property type="molecule type" value="Genomic_DNA"/>
</dbReference>
<gene>
    <name evidence="4" type="ORF">CXG81DRAFT_23080</name>
</gene>
<evidence type="ECO:0000313" key="4">
    <source>
        <dbReference type="EMBL" id="RKP04304.1"/>
    </source>
</evidence>
<dbReference type="InterPro" id="IPR011006">
    <property type="entry name" value="CheY-like_superfamily"/>
</dbReference>
<feature type="compositionally biased region" description="Low complexity" evidence="3">
    <location>
        <begin position="613"/>
        <end position="631"/>
    </location>
</feature>
<feature type="compositionally biased region" description="Low complexity" evidence="3">
    <location>
        <begin position="12"/>
        <end position="25"/>
    </location>
</feature>
<feature type="region of interest" description="Disordered" evidence="3">
    <location>
        <begin position="410"/>
        <end position="534"/>
    </location>
</feature>
<name>A0A4P9XFG2_9FUNG</name>
<keyword evidence="1" id="KW-0597">Phosphoprotein</keyword>
<dbReference type="Proteomes" id="UP000274922">
    <property type="component" value="Unassembled WGS sequence"/>
</dbReference>
<feature type="region of interest" description="Disordered" evidence="3">
    <location>
        <begin position="710"/>
        <end position="809"/>
    </location>
</feature>
<feature type="compositionally biased region" description="Low complexity" evidence="3">
    <location>
        <begin position="476"/>
        <end position="513"/>
    </location>
</feature>
<dbReference type="Gene3D" id="3.40.50.2300">
    <property type="match status" value="1"/>
</dbReference>
<accession>A0A4P9XFG2</accession>
<dbReference type="PANTHER" id="PTHR45339">
    <property type="entry name" value="HYBRID SIGNAL TRANSDUCTION HISTIDINE KINASE J"/>
    <property type="match status" value="1"/>
</dbReference>
<feature type="compositionally biased region" description="Basic and acidic residues" evidence="3">
    <location>
        <begin position="73"/>
        <end position="83"/>
    </location>
</feature>
<evidence type="ECO:0000313" key="5">
    <source>
        <dbReference type="Proteomes" id="UP000274922"/>
    </source>
</evidence>
<proteinExistence type="predicted"/>